<feature type="domain" description="RNA polymerase sigma factor 70 region 4 type 2" evidence="6">
    <location>
        <begin position="134"/>
        <end position="184"/>
    </location>
</feature>
<dbReference type="Proteomes" id="UP001595909">
    <property type="component" value="Unassembled WGS sequence"/>
</dbReference>
<dbReference type="NCBIfam" id="TIGR02937">
    <property type="entry name" value="sigma70-ECF"/>
    <property type="match status" value="1"/>
</dbReference>
<keyword evidence="8" id="KW-1185">Reference proteome</keyword>
<name>A0ABV9RFN4_9PSEU</name>
<gene>
    <name evidence="7" type="ORF">ACFPEL_06810</name>
</gene>
<dbReference type="PANTHER" id="PTHR43133">
    <property type="entry name" value="RNA POLYMERASE ECF-TYPE SIGMA FACTO"/>
    <property type="match status" value="1"/>
</dbReference>
<evidence type="ECO:0000259" key="6">
    <source>
        <dbReference type="Pfam" id="PF08281"/>
    </source>
</evidence>
<dbReference type="SUPFAM" id="SSF88659">
    <property type="entry name" value="Sigma3 and sigma4 domains of RNA polymerase sigma factors"/>
    <property type="match status" value="1"/>
</dbReference>
<feature type="domain" description="RNA polymerase sigma-70 region 2" evidence="5">
    <location>
        <begin position="38"/>
        <end position="103"/>
    </location>
</feature>
<evidence type="ECO:0000259" key="5">
    <source>
        <dbReference type="Pfam" id="PF04542"/>
    </source>
</evidence>
<dbReference type="InterPro" id="IPR007627">
    <property type="entry name" value="RNA_pol_sigma70_r2"/>
</dbReference>
<dbReference type="InterPro" id="IPR013249">
    <property type="entry name" value="RNA_pol_sigma70_r4_t2"/>
</dbReference>
<accession>A0ABV9RFN4</accession>
<evidence type="ECO:0000256" key="3">
    <source>
        <dbReference type="ARBA" id="ARBA00023082"/>
    </source>
</evidence>
<dbReference type="InterPro" id="IPR013325">
    <property type="entry name" value="RNA_pol_sigma_r2"/>
</dbReference>
<dbReference type="Gene3D" id="1.10.10.10">
    <property type="entry name" value="Winged helix-like DNA-binding domain superfamily/Winged helix DNA-binding domain"/>
    <property type="match status" value="1"/>
</dbReference>
<dbReference type="InterPro" id="IPR036388">
    <property type="entry name" value="WH-like_DNA-bd_sf"/>
</dbReference>
<evidence type="ECO:0000256" key="1">
    <source>
        <dbReference type="ARBA" id="ARBA00010641"/>
    </source>
</evidence>
<evidence type="ECO:0000256" key="4">
    <source>
        <dbReference type="ARBA" id="ARBA00023163"/>
    </source>
</evidence>
<protein>
    <submittedName>
        <fullName evidence="7">RNA polymerase sigma factor</fullName>
    </submittedName>
</protein>
<reference evidence="8" key="1">
    <citation type="journal article" date="2019" name="Int. J. Syst. Evol. Microbiol.">
        <title>The Global Catalogue of Microorganisms (GCM) 10K type strain sequencing project: providing services to taxonomists for standard genome sequencing and annotation.</title>
        <authorList>
            <consortium name="The Broad Institute Genomics Platform"/>
            <consortium name="The Broad Institute Genome Sequencing Center for Infectious Disease"/>
            <person name="Wu L."/>
            <person name="Ma J."/>
        </authorList>
    </citation>
    <scope>NUCLEOTIDE SEQUENCE [LARGE SCALE GENOMIC DNA]</scope>
    <source>
        <strain evidence="8">CCUG 50347</strain>
    </source>
</reference>
<dbReference type="SUPFAM" id="SSF88946">
    <property type="entry name" value="Sigma2 domain of RNA polymerase sigma factors"/>
    <property type="match status" value="1"/>
</dbReference>
<dbReference type="CDD" id="cd06171">
    <property type="entry name" value="Sigma70_r4"/>
    <property type="match status" value="1"/>
</dbReference>
<dbReference type="EMBL" id="JBHSIM010000013">
    <property type="protein sequence ID" value="MFC4832116.1"/>
    <property type="molecule type" value="Genomic_DNA"/>
</dbReference>
<keyword evidence="4" id="KW-0804">Transcription</keyword>
<dbReference type="Pfam" id="PF08281">
    <property type="entry name" value="Sigma70_r4_2"/>
    <property type="match status" value="1"/>
</dbReference>
<dbReference type="Gene3D" id="1.10.1740.10">
    <property type="match status" value="1"/>
</dbReference>
<keyword evidence="3" id="KW-0731">Sigma factor</keyword>
<proteinExistence type="inferred from homology"/>
<comment type="similarity">
    <text evidence="1">Belongs to the sigma-70 factor family. ECF subfamily.</text>
</comment>
<dbReference type="RefSeq" id="WP_274189759.1">
    <property type="nucleotide sequence ID" value="NZ_BAABHN010000013.1"/>
</dbReference>
<evidence type="ECO:0000313" key="8">
    <source>
        <dbReference type="Proteomes" id="UP001595909"/>
    </source>
</evidence>
<evidence type="ECO:0000313" key="7">
    <source>
        <dbReference type="EMBL" id="MFC4832116.1"/>
    </source>
</evidence>
<dbReference type="InterPro" id="IPR014284">
    <property type="entry name" value="RNA_pol_sigma-70_dom"/>
</dbReference>
<evidence type="ECO:0000256" key="2">
    <source>
        <dbReference type="ARBA" id="ARBA00023015"/>
    </source>
</evidence>
<organism evidence="7 8">
    <name type="scientific">Actinomycetospora chibensis</name>
    <dbReference type="NCBI Taxonomy" id="663606"/>
    <lineage>
        <taxon>Bacteria</taxon>
        <taxon>Bacillati</taxon>
        <taxon>Actinomycetota</taxon>
        <taxon>Actinomycetes</taxon>
        <taxon>Pseudonocardiales</taxon>
        <taxon>Pseudonocardiaceae</taxon>
        <taxon>Actinomycetospora</taxon>
    </lineage>
</organism>
<sequence length="190" mass="21565">MPASDNIRPDDRRLEDRDDLDLLDAHLAGDPDAFVVLTRRYLRLMGFIARRVLHDGQDVEDVVQSALASMLRGAPTFDRRAAFRTWLSTITYNAALDVYRRRAARPSVPWLDNDERHPLSTVDVAAVAADRSVIEDLLAGLPEEARRIVVMVDLLDLDQQQVADILRLPVGTVKSRRFRALQTLARKLER</sequence>
<dbReference type="Pfam" id="PF04542">
    <property type="entry name" value="Sigma70_r2"/>
    <property type="match status" value="1"/>
</dbReference>
<keyword evidence="2" id="KW-0805">Transcription regulation</keyword>
<dbReference type="InterPro" id="IPR039425">
    <property type="entry name" value="RNA_pol_sigma-70-like"/>
</dbReference>
<dbReference type="InterPro" id="IPR013324">
    <property type="entry name" value="RNA_pol_sigma_r3/r4-like"/>
</dbReference>
<dbReference type="PANTHER" id="PTHR43133:SF53">
    <property type="entry name" value="ECF RNA POLYMERASE SIGMA-E FACTOR"/>
    <property type="match status" value="1"/>
</dbReference>
<comment type="caution">
    <text evidence="7">The sequence shown here is derived from an EMBL/GenBank/DDBJ whole genome shotgun (WGS) entry which is preliminary data.</text>
</comment>